<gene>
    <name evidence="1" type="ORF">WMSIL1_LOCUS8293</name>
</gene>
<dbReference type="AlphaFoldDB" id="A0A564YR41"/>
<reference evidence="1 2" key="1">
    <citation type="submission" date="2019-07" db="EMBL/GenBank/DDBJ databases">
        <authorList>
            <person name="Jastrzebski P J."/>
            <person name="Paukszto L."/>
            <person name="Jastrzebski P J."/>
        </authorList>
    </citation>
    <scope>NUCLEOTIDE SEQUENCE [LARGE SCALE GENOMIC DNA]</scope>
    <source>
        <strain evidence="1 2">WMS-il1</strain>
    </source>
</reference>
<organism evidence="1 2">
    <name type="scientific">Hymenolepis diminuta</name>
    <name type="common">Rat tapeworm</name>
    <dbReference type="NCBI Taxonomy" id="6216"/>
    <lineage>
        <taxon>Eukaryota</taxon>
        <taxon>Metazoa</taxon>
        <taxon>Spiralia</taxon>
        <taxon>Lophotrochozoa</taxon>
        <taxon>Platyhelminthes</taxon>
        <taxon>Cestoda</taxon>
        <taxon>Eucestoda</taxon>
        <taxon>Cyclophyllidea</taxon>
        <taxon>Hymenolepididae</taxon>
        <taxon>Hymenolepis</taxon>
    </lineage>
</organism>
<dbReference type="EMBL" id="CABIJS010000322">
    <property type="protein sequence ID" value="VUZ49143.1"/>
    <property type="molecule type" value="Genomic_DNA"/>
</dbReference>
<name>A0A564YR41_HYMDI</name>
<sequence length="51" mass="5977">MGSCAQMSNDPERGLKIRRRTFSHFDPSIVTKSMRRFFDSDDINPLEQNIM</sequence>
<keyword evidence="2" id="KW-1185">Reference proteome</keyword>
<evidence type="ECO:0000313" key="2">
    <source>
        <dbReference type="Proteomes" id="UP000321570"/>
    </source>
</evidence>
<dbReference type="Proteomes" id="UP000321570">
    <property type="component" value="Unassembled WGS sequence"/>
</dbReference>
<protein>
    <submittedName>
        <fullName evidence="1">Uncharacterized protein</fullName>
    </submittedName>
</protein>
<proteinExistence type="predicted"/>
<evidence type="ECO:0000313" key="1">
    <source>
        <dbReference type="EMBL" id="VUZ49143.1"/>
    </source>
</evidence>
<accession>A0A564YR41</accession>